<dbReference type="AlphaFoldDB" id="A0AAW3FR08"/>
<sequence>MMNGLKKFVLSTTSIVMLVTLSACGGKNAQSPASASSSSMSVTTRKRTSSARKSLAASSQTNKTTATGTCMNLAEIKTGNYRSLTGSDWKMIGAKVNYHKGNGMEFDTSQVNGQLSIAKDKITTGTLTVTKNSIAVDGKNEVTQLRNNGKIFSVSTENDDGSNWAMTFYPAGTTSDYQVDGTGSTNRQNLITVWTSNNNYTQVFAQNMTSTSSTTAANQKDGVLWNTSKNKQLDAFMTQWSQTMNQDYAKYDGVHELDISTGLLYPRDLSDVIVKGQRASIAWAPSGKGTHEYNVVAIYNHDGTEPPLPNHITYFFAFRNDSPIVLVDQSRDGTPTLGETENVKLKEGFVRIARN</sequence>
<keyword evidence="4" id="KW-0449">Lipoprotein</keyword>
<dbReference type="EMBL" id="AXZV01000003">
    <property type="protein sequence ID" value="KGH43841.1"/>
    <property type="molecule type" value="Genomic_DNA"/>
</dbReference>
<name>A0AAW3FR08_LACPN</name>
<evidence type="ECO:0000256" key="2">
    <source>
        <dbReference type="SAM" id="SignalP"/>
    </source>
</evidence>
<feature type="chain" id="PRO_5043968874" evidence="2">
    <location>
        <begin position="26"/>
        <end position="355"/>
    </location>
</feature>
<protein>
    <submittedName>
        <fullName evidence="4">Lipoprotein</fullName>
    </submittedName>
</protein>
<dbReference type="PROSITE" id="PS51257">
    <property type="entry name" value="PROKAR_LIPOPROTEIN"/>
    <property type="match status" value="1"/>
</dbReference>
<accession>A0AAW3FR08</accession>
<reference evidence="4 5" key="1">
    <citation type="journal article" date="2014" name="Genome Announc.">
        <title>Draft Genome Sequence of Lactobacillus plantarum CMPG5300, a Human Vaginal Isolate.</title>
        <authorList>
            <person name="Malik S."/>
            <person name="Siezen R.J."/>
            <person name="Renckens B."/>
            <person name="Vaneechoutte M."/>
            <person name="Vanderleyden J."/>
            <person name="Lebeer S."/>
        </authorList>
    </citation>
    <scope>NUCLEOTIDE SEQUENCE [LARGE SCALE GENOMIC DNA]</scope>
    <source>
        <strain evidence="4 5">CMPG5300</strain>
    </source>
</reference>
<organism evidence="4 5">
    <name type="scientific">Lactiplantibacillus plantarum CMPG5300</name>
    <dbReference type="NCBI Taxonomy" id="1304889"/>
    <lineage>
        <taxon>Bacteria</taxon>
        <taxon>Bacillati</taxon>
        <taxon>Bacillota</taxon>
        <taxon>Bacilli</taxon>
        <taxon>Lactobacillales</taxon>
        <taxon>Lactobacillaceae</taxon>
        <taxon>Lactiplantibacillus</taxon>
    </lineage>
</organism>
<evidence type="ECO:0000259" key="3">
    <source>
        <dbReference type="Pfam" id="PF15983"/>
    </source>
</evidence>
<evidence type="ECO:0000313" key="5">
    <source>
        <dbReference type="Proteomes" id="UP000029801"/>
    </source>
</evidence>
<feature type="compositionally biased region" description="Low complexity" evidence="1">
    <location>
        <begin position="29"/>
        <end position="43"/>
    </location>
</feature>
<dbReference type="Proteomes" id="UP000029801">
    <property type="component" value="Chromosome"/>
</dbReference>
<evidence type="ECO:0000313" key="4">
    <source>
        <dbReference type="EMBL" id="KGH43841.1"/>
    </source>
</evidence>
<dbReference type="InterPro" id="IPR031927">
    <property type="entry name" value="DUF4767"/>
</dbReference>
<feature type="region of interest" description="Disordered" evidence="1">
    <location>
        <begin position="26"/>
        <end position="62"/>
    </location>
</feature>
<proteinExistence type="predicted"/>
<evidence type="ECO:0000256" key="1">
    <source>
        <dbReference type="SAM" id="MobiDB-lite"/>
    </source>
</evidence>
<dbReference type="Pfam" id="PF15983">
    <property type="entry name" value="DUF4767"/>
    <property type="match status" value="1"/>
</dbReference>
<comment type="caution">
    <text evidence="4">The sequence shown here is derived from an EMBL/GenBank/DDBJ whole genome shotgun (WGS) entry which is preliminary data.</text>
</comment>
<feature type="domain" description="DUF4767" evidence="3">
    <location>
        <begin position="224"/>
        <end position="353"/>
    </location>
</feature>
<gene>
    <name evidence="4" type="ORF">CMPG5300_0707</name>
</gene>
<keyword evidence="2" id="KW-0732">Signal</keyword>
<feature type="signal peptide" evidence="2">
    <location>
        <begin position="1"/>
        <end position="25"/>
    </location>
</feature>